<proteinExistence type="predicted"/>
<reference evidence="2" key="1">
    <citation type="journal article" date="2016" name="Nat. Biotechnol.">
        <title>Sequencing wild and cultivated cassava and related species reveals extensive interspecific hybridization and genetic diversity.</title>
        <authorList>
            <person name="Bredeson J.V."/>
            <person name="Lyons J.B."/>
            <person name="Prochnik S.E."/>
            <person name="Wu G.A."/>
            <person name="Ha C.M."/>
            <person name="Edsinger-Gonzales E."/>
            <person name="Grimwood J."/>
            <person name="Schmutz J."/>
            <person name="Rabbi I.Y."/>
            <person name="Egesi C."/>
            <person name="Nauluvula P."/>
            <person name="Lebot V."/>
            <person name="Ndunguru J."/>
            <person name="Mkamilo G."/>
            <person name="Bart R.S."/>
            <person name="Setter T.L."/>
            <person name="Gleadow R.M."/>
            <person name="Kulakow P."/>
            <person name="Ferguson M.E."/>
            <person name="Rounsley S."/>
            <person name="Rokhsar D.S."/>
        </authorList>
    </citation>
    <scope>NUCLEOTIDE SEQUENCE [LARGE SCALE GENOMIC DNA]</scope>
    <source>
        <strain evidence="2">cv. AM560-2</strain>
    </source>
</reference>
<keyword evidence="2" id="KW-1185">Reference proteome</keyword>
<accession>A0ACB7G2E6</accession>
<name>A0ACB7G2E6_MANES</name>
<dbReference type="Proteomes" id="UP000091857">
    <property type="component" value="Chromosome 17"/>
</dbReference>
<protein>
    <submittedName>
        <fullName evidence="1">Uncharacterized protein</fullName>
    </submittedName>
</protein>
<dbReference type="EMBL" id="CM004403">
    <property type="protein sequence ID" value="KAG8634245.1"/>
    <property type="molecule type" value="Genomic_DNA"/>
</dbReference>
<sequence length="64" mass="7611">MMTLIFVFHLLPIVSNCRACPPQTQIKWKYVSQRLAISCCIFKHDKLYVMTKKENKRGCDCMWN</sequence>
<evidence type="ECO:0000313" key="1">
    <source>
        <dbReference type="EMBL" id="KAG8634245.1"/>
    </source>
</evidence>
<organism evidence="1 2">
    <name type="scientific">Manihot esculenta</name>
    <name type="common">Cassava</name>
    <name type="synonym">Jatropha manihot</name>
    <dbReference type="NCBI Taxonomy" id="3983"/>
    <lineage>
        <taxon>Eukaryota</taxon>
        <taxon>Viridiplantae</taxon>
        <taxon>Streptophyta</taxon>
        <taxon>Embryophyta</taxon>
        <taxon>Tracheophyta</taxon>
        <taxon>Spermatophyta</taxon>
        <taxon>Magnoliopsida</taxon>
        <taxon>eudicotyledons</taxon>
        <taxon>Gunneridae</taxon>
        <taxon>Pentapetalae</taxon>
        <taxon>rosids</taxon>
        <taxon>fabids</taxon>
        <taxon>Malpighiales</taxon>
        <taxon>Euphorbiaceae</taxon>
        <taxon>Crotonoideae</taxon>
        <taxon>Manihoteae</taxon>
        <taxon>Manihot</taxon>
    </lineage>
</organism>
<evidence type="ECO:0000313" key="2">
    <source>
        <dbReference type="Proteomes" id="UP000091857"/>
    </source>
</evidence>
<comment type="caution">
    <text evidence="1">The sequence shown here is derived from an EMBL/GenBank/DDBJ whole genome shotgun (WGS) entry which is preliminary data.</text>
</comment>
<gene>
    <name evidence="1" type="ORF">MANES_17G022050v8</name>
</gene>